<dbReference type="AlphaFoldDB" id="A0A0A0EQ19"/>
<reference evidence="1 2" key="1">
    <citation type="submission" date="2013-08" db="EMBL/GenBank/DDBJ databases">
        <title>Genome sequencing of Lysobacter.</title>
        <authorList>
            <person name="Zhang S."/>
            <person name="Wang G."/>
        </authorList>
    </citation>
    <scope>NUCLEOTIDE SEQUENCE [LARGE SCALE GENOMIC DNA]</scope>
    <source>
        <strain evidence="1 2">GH1-9</strain>
    </source>
</reference>
<dbReference type="InterPro" id="IPR011990">
    <property type="entry name" value="TPR-like_helical_dom_sf"/>
</dbReference>
<dbReference type="EMBL" id="AVPU01000044">
    <property type="protein sequence ID" value="KGM53086.1"/>
    <property type="molecule type" value="Genomic_DNA"/>
</dbReference>
<gene>
    <name evidence="1" type="ORF">N800_11090</name>
</gene>
<dbReference type="Gene3D" id="1.25.40.10">
    <property type="entry name" value="Tetratricopeptide repeat domain"/>
    <property type="match status" value="1"/>
</dbReference>
<proteinExistence type="predicted"/>
<sequence length="186" mass="19806">MSPSADLKTLRHNAAHGAPDAQFQLARGLLAAGFDADAEVFDLYRQAAERNHLAAQVEHARMQLYGVACEANPVAAVQWLERAERGGSAGAASLLASIALGGIVMDRDFLRMGQRLLAAAKGGDVAAMRALAMYFGRDSDNPAAQRQSRTLLEQAARAGDPISASLLLERVRHGEMEPGGDLATWQ</sequence>
<comment type="caution">
    <text evidence="1">The sequence shown here is derived from an EMBL/GenBank/DDBJ whole genome shotgun (WGS) entry which is preliminary data.</text>
</comment>
<protein>
    <recommendedName>
        <fullName evidence="3">Sel1 repeat family protein</fullName>
    </recommendedName>
</protein>
<organism evidence="1 2">
    <name type="scientific">Lysobacter daejeonensis GH1-9</name>
    <dbReference type="NCBI Taxonomy" id="1385517"/>
    <lineage>
        <taxon>Bacteria</taxon>
        <taxon>Pseudomonadati</taxon>
        <taxon>Pseudomonadota</taxon>
        <taxon>Gammaproteobacteria</taxon>
        <taxon>Lysobacterales</taxon>
        <taxon>Lysobacteraceae</taxon>
        <taxon>Aerolutibacter</taxon>
    </lineage>
</organism>
<evidence type="ECO:0000313" key="1">
    <source>
        <dbReference type="EMBL" id="KGM53086.1"/>
    </source>
</evidence>
<name>A0A0A0EQ19_9GAMM</name>
<accession>A0A0A0EQ19</accession>
<dbReference type="InterPro" id="IPR006597">
    <property type="entry name" value="Sel1-like"/>
</dbReference>
<keyword evidence="2" id="KW-1185">Reference proteome</keyword>
<evidence type="ECO:0008006" key="3">
    <source>
        <dbReference type="Google" id="ProtNLM"/>
    </source>
</evidence>
<dbReference type="SMART" id="SM00671">
    <property type="entry name" value="SEL1"/>
    <property type="match status" value="3"/>
</dbReference>
<dbReference type="RefSeq" id="WP_198032561.1">
    <property type="nucleotide sequence ID" value="NZ_AVPU01000044.1"/>
</dbReference>
<feature type="non-terminal residue" evidence="1">
    <location>
        <position position="186"/>
    </location>
</feature>
<dbReference type="STRING" id="1385517.N800_11090"/>
<dbReference type="Proteomes" id="UP000029998">
    <property type="component" value="Unassembled WGS sequence"/>
</dbReference>
<evidence type="ECO:0000313" key="2">
    <source>
        <dbReference type="Proteomes" id="UP000029998"/>
    </source>
</evidence>
<dbReference type="SUPFAM" id="SSF81901">
    <property type="entry name" value="HCP-like"/>
    <property type="match status" value="1"/>
</dbReference>